<dbReference type="EnsemblMetazoa" id="CJA04428.1">
    <property type="protein sequence ID" value="CJA04428.1"/>
    <property type="gene ID" value="WBGene00123632"/>
</dbReference>
<evidence type="ECO:0008006" key="3">
    <source>
        <dbReference type="Google" id="ProtNLM"/>
    </source>
</evidence>
<dbReference type="Proteomes" id="UP000005237">
    <property type="component" value="Unassembled WGS sequence"/>
</dbReference>
<proteinExistence type="predicted"/>
<evidence type="ECO:0000313" key="2">
    <source>
        <dbReference type="Proteomes" id="UP000005237"/>
    </source>
</evidence>
<reference evidence="1" key="2">
    <citation type="submission" date="2022-06" db="UniProtKB">
        <authorList>
            <consortium name="EnsemblMetazoa"/>
        </authorList>
    </citation>
    <scope>IDENTIFICATION</scope>
    <source>
        <strain evidence="1">DF5081</strain>
    </source>
</reference>
<keyword evidence="2" id="KW-1185">Reference proteome</keyword>
<accession>A0A8R1HM14</accession>
<evidence type="ECO:0000313" key="1">
    <source>
        <dbReference type="EnsemblMetazoa" id="CJA04428.1"/>
    </source>
</evidence>
<name>A0A8R1HM14_CAEJA</name>
<reference evidence="2" key="1">
    <citation type="submission" date="2010-08" db="EMBL/GenBank/DDBJ databases">
        <authorList>
            <consortium name="Caenorhabditis japonica Sequencing Consortium"/>
            <person name="Wilson R.K."/>
        </authorList>
    </citation>
    <scope>NUCLEOTIDE SEQUENCE [LARGE SCALE GENOMIC DNA]</scope>
    <source>
        <strain evidence="2">DF5081</strain>
    </source>
</reference>
<dbReference type="AlphaFoldDB" id="A0A8R1HM14"/>
<organism evidence="1 2">
    <name type="scientific">Caenorhabditis japonica</name>
    <dbReference type="NCBI Taxonomy" id="281687"/>
    <lineage>
        <taxon>Eukaryota</taxon>
        <taxon>Metazoa</taxon>
        <taxon>Ecdysozoa</taxon>
        <taxon>Nematoda</taxon>
        <taxon>Chromadorea</taxon>
        <taxon>Rhabditida</taxon>
        <taxon>Rhabditina</taxon>
        <taxon>Rhabditomorpha</taxon>
        <taxon>Rhabditoidea</taxon>
        <taxon>Rhabditidae</taxon>
        <taxon>Peloderinae</taxon>
        <taxon>Caenorhabditis</taxon>
    </lineage>
</organism>
<protein>
    <recommendedName>
        <fullName evidence="3">F-box domain-containing protein</fullName>
    </recommendedName>
</protein>
<sequence length="204" mass="23668">MNEFPNELKVKILEECQYLDCMAFRATSSKNYDVGNYALSRKQSFDFRHFAERKWRENEKKKRQNLIPKKMINFVNYMPNLQKIVLADLPCVFELADMIALGKAAPQLKKFVIIQTENSQWIGKEAFLGLVYFERLVNLKISGWEPASISKKGWTPYFETIPHGTLQKLVTLTIACRQETVSKVLQHILDNGVFMKKCVKAKVV</sequence>